<protein>
    <recommendedName>
        <fullName evidence="4">G protein-coupled receptor</fullName>
    </recommendedName>
</protein>
<evidence type="ECO:0008006" key="4">
    <source>
        <dbReference type="Google" id="ProtNLM"/>
    </source>
</evidence>
<reference evidence="3" key="1">
    <citation type="submission" date="2022-10" db="EMBL/GenBank/DDBJ databases">
        <title>Genome assembly of Pristionchus species.</title>
        <authorList>
            <person name="Yoshida K."/>
            <person name="Sommer R.J."/>
        </authorList>
    </citation>
    <scope>NUCLEOTIDE SEQUENCE [LARGE SCALE GENOMIC DNA]</scope>
    <source>
        <strain evidence="3">RS5460</strain>
    </source>
</reference>
<accession>A0AAN4Z7R3</accession>
<evidence type="ECO:0000313" key="3">
    <source>
        <dbReference type="Proteomes" id="UP001328107"/>
    </source>
</evidence>
<proteinExistence type="predicted"/>
<organism evidence="2 3">
    <name type="scientific">Pristionchus mayeri</name>
    <dbReference type="NCBI Taxonomy" id="1317129"/>
    <lineage>
        <taxon>Eukaryota</taxon>
        <taxon>Metazoa</taxon>
        <taxon>Ecdysozoa</taxon>
        <taxon>Nematoda</taxon>
        <taxon>Chromadorea</taxon>
        <taxon>Rhabditida</taxon>
        <taxon>Rhabditina</taxon>
        <taxon>Diplogasteromorpha</taxon>
        <taxon>Diplogasteroidea</taxon>
        <taxon>Neodiplogasteridae</taxon>
        <taxon>Pristionchus</taxon>
    </lineage>
</organism>
<feature type="non-terminal residue" evidence="2">
    <location>
        <position position="141"/>
    </location>
</feature>
<feature type="transmembrane region" description="Helical" evidence="1">
    <location>
        <begin position="17"/>
        <end position="38"/>
    </location>
</feature>
<sequence>MEVPSDISPFIENLKVYFFYVVGSASLVVDLATLSIIIRKSKKMNREVRLLAILQQCTSLMSNAFMTLLFIPFHYAFIGAISIFIGTYLSIIYIDIHSNAFEVIQAFFLMSMIASLGLMIIARQQLLIPDGALLTMKTPVK</sequence>
<feature type="transmembrane region" description="Helical" evidence="1">
    <location>
        <begin position="77"/>
        <end position="96"/>
    </location>
</feature>
<keyword evidence="1" id="KW-0472">Membrane</keyword>
<feature type="transmembrane region" description="Helical" evidence="1">
    <location>
        <begin position="103"/>
        <end position="122"/>
    </location>
</feature>
<keyword evidence="3" id="KW-1185">Reference proteome</keyword>
<gene>
    <name evidence="2" type="ORF">PMAYCL1PPCAC_04874</name>
</gene>
<keyword evidence="1" id="KW-1133">Transmembrane helix</keyword>
<name>A0AAN4Z7R3_9BILA</name>
<dbReference type="EMBL" id="BTRK01000002">
    <property type="protein sequence ID" value="GMR34679.1"/>
    <property type="molecule type" value="Genomic_DNA"/>
</dbReference>
<comment type="caution">
    <text evidence="2">The sequence shown here is derived from an EMBL/GenBank/DDBJ whole genome shotgun (WGS) entry which is preliminary data.</text>
</comment>
<keyword evidence="1" id="KW-0812">Transmembrane</keyword>
<evidence type="ECO:0000313" key="2">
    <source>
        <dbReference type="EMBL" id="GMR34679.1"/>
    </source>
</evidence>
<evidence type="ECO:0000256" key="1">
    <source>
        <dbReference type="SAM" id="Phobius"/>
    </source>
</evidence>
<dbReference type="Proteomes" id="UP001328107">
    <property type="component" value="Unassembled WGS sequence"/>
</dbReference>
<dbReference type="AlphaFoldDB" id="A0AAN4Z7R3"/>